<sequence length="150" mass="17931">MKVGIRVFNTWFDNLEDSFYERVEEFELELLELYESDVFTFEFTKAEKYPSIVLVAVDDSGDIFRHIIAKFDMERDEFFYEISVEPGLIYSMKFTETAALMKHIEMITYALLHDYFNESTNLEETDIEKMFAKLNQQFNLNAFQHILKKP</sequence>
<name>A0A242WAD0_BACTU</name>
<accession>A0A242WAD0</accession>
<protein>
    <submittedName>
        <fullName evidence="1">Uncharacterized protein</fullName>
    </submittedName>
</protein>
<comment type="caution">
    <text evidence="1">The sequence shown here is derived from an EMBL/GenBank/DDBJ whole genome shotgun (WGS) entry which is preliminary data.</text>
</comment>
<evidence type="ECO:0000313" key="1">
    <source>
        <dbReference type="EMBL" id="OTW50926.1"/>
    </source>
</evidence>
<dbReference type="EMBL" id="NFCF01000063">
    <property type="protein sequence ID" value="OTW50926.1"/>
    <property type="molecule type" value="Genomic_DNA"/>
</dbReference>
<evidence type="ECO:0000313" key="2">
    <source>
        <dbReference type="Proteomes" id="UP000195152"/>
    </source>
</evidence>
<proteinExistence type="predicted"/>
<dbReference type="AlphaFoldDB" id="A0A242WAD0"/>
<dbReference type="Proteomes" id="UP000195152">
    <property type="component" value="Unassembled WGS sequence"/>
</dbReference>
<gene>
    <name evidence="1" type="ORF">BK699_10310</name>
</gene>
<organism evidence="1 2">
    <name type="scientific">Bacillus thuringiensis serovar mexicanensis</name>
    <dbReference type="NCBI Taxonomy" id="180868"/>
    <lineage>
        <taxon>Bacteria</taxon>
        <taxon>Bacillati</taxon>
        <taxon>Bacillota</taxon>
        <taxon>Bacilli</taxon>
        <taxon>Bacillales</taxon>
        <taxon>Bacillaceae</taxon>
        <taxon>Bacillus</taxon>
        <taxon>Bacillus cereus group</taxon>
    </lineage>
</organism>
<reference evidence="1 2" key="1">
    <citation type="submission" date="2016-10" db="EMBL/GenBank/DDBJ databases">
        <title>Comparative genomics of Bacillus thuringiensis reveals a path to pathogens against multiple invertebrate hosts.</title>
        <authorList>
            <person name="Zheng J."/>
            <person name="Gao Q."/>
            <person name="Liu H."/>
            <person name="Peng D."/>
            <person name="Ruan L."/>
            <person name="Sun M."/>
        </authorList>
    </citation>
    <scope>NUCLEOTIDE SEQUENCE [LARGE SCALE GENOMIC DNA]</scope>
    <source>
        <strain evidence="1">BGSC 4AC1</strain>
    </source>
</reference>